<name>A0ABX0ZUU6_9ACTN</name>
<protein>
    <submittedName>
        <fullName evidence="2">Uncharacterized protein</fullName>
    </submittedName>
</protein>
<feature type="region of interest" description="Disordered" evidence="1">
    <location>
        <begin position="72"/>
        <end position="94"/>
    </location>
</feature>
<evidence type="ECO:0000313" key="3">
    <source>
        <dbReference type="Proteomes" id="UP000734511"/>
    </source>
</evidence>
<dbReference type="RefSeq" id="WP_167986595.1">
    <property type="nucleotide sequence ID" value="NZ_JAATEJ010000034.1"/>
</dbReference>
<organism evidence="2 3">
    <name type="scientific">Actinacidiphila epipremni</name>
    <dbReference type="NCBI Taxonomy" id="2053013"/>
    <lineage>
        <taxon>Bacteria</taxon>
        <taxon>Bacillati</taxon>
        <taxon>Actinomycetota</taxon>
        <taxon>Actinomycetes</taxon>
        <taxon>Kitasatosporales</taxon>
        <taxon>Streptomycetaceae</taxon>
        <taxon>Actinacidiphila</taxon>
    </lineage>
</organism>
<gene>
    <name evidence="2" type="ORF">HCN08_30960</name>
</gene>
<keyword evidence="3" id="KW-1185">Reference proteome</keyword>
<feature type="region of interest" description="Disordered" evidence="1">
    <location>
        <begin position="1"/>
        <end position="20"/>
    </location>
</feature>
<dbReference type="Proteomes" id="UP000734511">
    <property type="component" value="Unassembled WGS sequence"/>
</dbReference>
<comment type="caution">
    <text evidence="2">The sequence shown here is derived from an EMBL/GenBank/DDBJ whole genome shotgun (WGS) entry which is preliminary data.</text>
</comment>
<sequence>MHLGDVRAERTQPRLRDGGAGRFHRLGGFTGQQGQVRLRTEQGQDRLVDRHRVLRARAARAQGGTTHLALRPAQRTRRSVQPQLGQQPQPLPAASVPAEHHVLGDTQIRQRTAVRGSAGLLAPGRCRLRGVPVGQVRSGRALDLVGGGDLHHPQHFQHVLAQGVGRPGRIAPASLCEPIDGQPYDQVPTKRPGVTPVWKVEEKVYFGTERGPARVVHRGDCRAARDLARPASTEQARAVLTACRFPVIPLCRQWCSDM</sequence>
<proteinExistence type="predicted"/>
<dbReference type="Pfam" id="PF19746">
    <property type="entry name" value="DUF6233"/>
    <property type="match status" value="1"/>
</dbReference>
<dbReference type="InterPro" id="IPR046200">
    <property type="entry name" value="DUF6233"/>
</dbReference>
<evidence type="ECO:0000313" key="2">
    <source>
        <dbReference type="EMBL" id="NJP47795.1"/>
    </source>
</evidence>
<feature type="compositionally biased region" description="Basic and acidic residues" evidence="1">
    <location>
        <begin position="1"/>
        <end position="19"/>
    </location>
</feature>
<dbReference type="EMBL" id="JAATEJ010000034">
    <property type="protein sequence ID" value="NJP47795.1"/>
    <property type="molecule type" value="Genomic_DNA"/>
</dbReference>
<reference evidence="2 3" key="1">
    <citation type="submission" date="2020-03" db="EMBL/GenBank/DDBJ databases">
        <title>WGS of actinomycetes isolated from Thailand.</title>
        <authorList>
            <person name="Thawai C."/>
        </authorList>
    </citation>
    <scope>NUCLEOTIDE SEQUENCE [LARGE SCALE GENOMIC DNA]</scope>
    <source>
        <strain evidence="2 3">PRB2-1</strain>
    </source>
</reference>
<accession>A0ABX0ZUU6</accession>
<evidence type="ECO:0000256" key="1">
    <source>
        <dbReference type="SAM" id="MobiDB-lite"/>
    </source>
</evidence>